<dbReference type="SUPFAM" id="SSF110296">
    <property type="entry name" value="Oligoxyloglucan reducing end-specific cellobiohydrolase"/>
    <property type="match status" value="2"/>
</dbReference>
<evidence type="ECO:0000259" key="8">
    <source>
        <dbReference type="SMART" id="SM00602"/>
    </source>
</evidence>
<evidence type="ECO:0000256" key="5">
    <source>
        <dbReference type="SAM" id="MobiDB-lite"/>
    </source>
</evidence>
<keyword evidence="2" id="KW-0677">Repeat</keyword>
<accession>A0AA35QZS6</accession>
<dbReference type="Pfam" id="PF15902">
    <property type="entry name" value="Sortilin-Vps10"/>
    <property type="match status" value="3"/>
</dbReference>
<name>A0AA35QZS6_GEOBA</name>
<dbReference type="Proteomes" id="UP001174909">
    <property type="component" value="Unassembled WGS sequence"/>
</dbReference>
<feature type="region of interest" description="Disordered" evidence="5">
    <location>
        <begin position="167"/>
        <end position="204"/>
    </location>
</feature>
<dbReference type="InterPro" id="IPR019140">
    <property type="entry name" value="MCM_complex-bd"/>
</dbReference>
<dbReference type="Gene3D" id="2.130.10.10">
    <property type="entry name" value="YVTN repeat-like/Quinoprotein amine dehydrogenase"/>
    <property type="match status" value="2"/>
</dbReference>
<protein>
    <submittedName>
        <fullName evidence="9">Sortilin-related receptor</fullName>
    </submittedName>
</protein>
<feature type="compositionally biased region" description="Acidic residues" evidence="5">
    <location>
        <begin position="1481"/>
        <end position="1491"/>
    </location>
</feature>
<dbReference type="Pfam" id="PF09739">
    <property type="entry name" value="MCM_bind"/>
    <property type="match status" value="1"/>
</dbReference>
<evidence type="ECO:0000256" key="6">
    <source>
        <dbReference type="SAM" id="Phobius"/>
    </source>
</evidence>
<dbReference type="PANTHER" id="PTHR12106:SF27">
    <property type="entry name" value="SORTILIN-RELATED RECEPTOR"/>
    <property type="match status" value="1"/>
</dbReference>
<evidence type="ECO:0000313" key="9">
    <source>
        <dbReference type="EMBL" id="CAI7997765.1"/>
    </source>
</evidence>
<evidence type="ECO:0000256" key="1">
    <source>
        <dbReference type="ARBA" id="ARBA00004370"/>
    </source>
</evidence>
<dbReference type="InterPro" id="IPR006581">
    <property type="entry name" value="VPS10"/>
</dbReference>
<keyword evidence="6" id="KW-0812">Transmembrane</keyword>
<comment type="caution">
    <text evidence="9">The sequence shown here is derived from an EMBL/GenBank/DDBJ whole genome shotgun (WGS) entry which is preliminary data.</text>
</comment>
<feature type="region of interest" description="Disordered" evidence="5">
    <location>
        <begin position="1470"/>
        <end position="1491"/>
    </location>
</feature>
<keyword evidence="4" id="KW-0325">Glycoprotein</keyword>
<feature type="transmembrane region" description="Helical" evidence="6">
    <location>
        <begin position="1412"/>
        <end position="1441"/>
    </location>
</feature>
<proteinExistence type="predicted"/>
<feature type="chain" id="PRO_5041447270" evidence="7">
    <location>
        <begin position="20"/>
        <end position="1491"/>
    </location>
</feature>
<feature type="transmembrane region" description="Helical" evidence="6">
    <location>
        <begin position="560"/>
        <end position="589"/>
    </location>
</feature>
<dbReference type="EMBL" id="CASHTH010000326">
    <property type="protein sequence ID" value="CAI7997765.1"/>
    <property type="molecule type" value="Genomic_DNA"/>
</dbReference>
<gene>
    <name evidence="9" type="ORF">GBAR_LOCUS2238</name>
</gene>
<reference evidence="9" key="1">
    <citation type="submission" date="2023-03" db="EMBL/GenBank/DDBJ databases">
        <authorList>
            <person name="Steffen K."/>
            <person name="Cardenas P."/>
        </authorList>
    </citation>
    <scope>NUCLEOTIDE SEQUENCE</scope>
</reference>
<dbReference type="SMART" id="SM00602">
    <property type="entry name" value="VPS10"/>
    <property type="match status" value="1"/>
</dbReference>
<keyword evidence="3 6" id="KW-0472">Membrane</keyword>
<dbReference type="GO" id="GO:0016020">
    <property type="term" value="C:membrane"/>
    <property type="evidence" value="ECO:0007669"/>
    <property type="project" value="UniProtKB-SubCell"/>
</dbReference>
<evidence type="ECO:0000313" key="10">
    <source>
        <dbReference type="Proteomes" id="UP001174909"/>
    </source>
</evidence>
<evidence type="ECO:0000256" key="4">
    <source>
        <dbReference type="ARBA" id="ARBA00023180"/>
    </source>
</evidence>
<feature type="compositionally biased region" description="Low complexity" evidence="5">
    <location>
        <begin position="1314"/>
        <end position="1336"/>
    </location>
</feature>
<evidence type="ECO:0000256" key="7">
    <source>
        <dbReference type="SAM" id="SignalP"/>
    </source>
</evidence>
<organism evidence="9 10">
    <name type="scientific">Geodia barretti</name>
    <name type="common">Barrett's horny sponge</name>
    <dbReference type="NCBI Taxonomy" id="519541"/>
    <lineage>
        <taxon>Eukaryota</taxon>
        <taxon>Metazoa</taxon>
        <taxon>Porifera</taxon>
        <taxon>Demospongiae</taxon>
        <taxon>Heteroscleromorpha</taxon>
        <taxon>Tetractinellida</taxon>
        <taxon>Astrophorina</taxon>
        <taxon>Geodiidae</taxon>
        <taxon>Geodia</taxon>
    </lineage>
</organism>
<evidence type="ECO:0000256" key="3">
    <source>
        <dbReference type="ARBA" id="ARBA00023136"/>
    </source>
</evidence>
<dbReference type="InterPro" id="IPR050310">
    <property type="entry name" value="VPS10-sortilin"/>
</dbReference>
<keyword evidence="10" id="KW-1185">Reference proteome</keyword>
<dbReference type="Gene3D" id="3.30.60.270">
    <property type="match status" value="2"/>
</dbReference>
<dbReference type="GO" id="GO:0005794">
    <property type="term" value="C:Golgi apparatus"/>
    <property type="evidence" value="ECO:0007669"/>
    <property type="project" value="TreeGrafter"/>
</dbReference>
<sequence length="1491" mass="163313">MKCLAPWSALLAVLVLANSLQLCVSTLEAIKGIHRGGPAVAVGPDMATGDGRKLHRPVAEVEKELAMVDICTHLPNFKRSSHTVQPLQLLFAHATQPRLYYTLDEGDTFTITDITDVNINPRTLLYHPDQDGWMMAQDTSSALYLSRNYGDDWTKVDDNVDTYQWGDPRWDANPLRSTTPPTATTTRPERQHSSYSNPPTLHQQFDPSFGAHDAFLVFGPTSLPSGRTPEMNLYVSHLRKAFRLAKIPTPYQPQRYWLSHIDELQGHGESSNTRRDVDGRALNCRPGVLPTLHMTPVLTPDLEYTPPPLPLGLSSLTRGPANFLIPVLLSTGNTNATLLSEPDLFISRDGGVTWEQTLKGSWGVGVADHGGLLVAAKDYHQTDQSSVLQYSCNEGYSWNTFHFSRSDTDCILGVTVTIERRRAQTCCLNGRDYDREVSIEICQCNEEDFECDYGYERLSLSGLCERDPDVDLPDPCAAGQKNYTASSGYRKIAGDLCQGGQESLLKPFTAPCCGNTTLPPTLPASTTSSSSSSDTRPTSDSTSPSTQAQKKDSPSSDHGALIGTGVVIAILTAGCVAVSFFLVVVAIMYTSLRKRHMRLILAGEGSIQQRFAFHSDRDSSLEHPTQVSIFSLTIFSLVKIEESVAASGDDAEQRVVEHFTELLKSEEAWTKVYGESVEAFRVTSTVECVGVLSKHPVLTLFEGGEDGEEGVVGETAAERSAHCPPPSLVPRLHCILVTSLSHTNPLLPRQLPLPLPGDDVEEVEEEWVDIVEVDEEGVDVEEVVGWAPFTTSPSSSAKATGLQLCVSTLEAIKGLHRGGPAVAVGPDMATGDGRKLHRPVAEVEKELAMVRKRAAGDPSNDGDHTFNDGYPTALIHYSGGNSTVIFVLTYQTSRGVPTRSNLYRSENYGSTFVNINSRLESSSSVVLSPRFFVSDFNPNLLLFAHATQPRLYYTLDEGDTFTITDITDVNINPRTLLYHPDQDGWMMAKDTSSALYLSRNYGNDWTKVDDSVDSYQWGDPRWDANPLRIYYTTADPDDAALSGNLFYSEPPYTSHQQFDPSFGAHDAFLVFGPYIFAQRTDAGKMNLYIEGVNGTLVANQYVRDSPSQTNAPKRTLITLDNGGYWELLIPPDVDVDGRALNCRPPVCSLHLHMDSSAYARLGVYSTPSAPGLIIAHAVIYGVITEPGHHTTVMSLYGQTTNRQWRVFTIDFRAVFERECRDSDYILWMPWDLRSGTDCILGVTVTIERRRAQTCCLNGRDYDREVSIEICQCNEEDFQCDYGYERLSLSGLCVRDPDVDLPDPCAAGQKNYTASSGDTPSTGPTSDSTSPLTTSSTSPPPPLPPSSDKLSGATLLSFTGPYPLDVRIVLHLLTSSSHSTLFLPALPLPSPSHLTSLPLSSGKKDSPSSDHGAVIGTGVVIAILTMGCVAVIFILVVVAIMYSSLRKRHMRLILAGEGSLQQRFTFHSDRDSSLEPLTDAAQDAEDDDPLIP</sequence>
<keyword evidence="9" id="KW-0675">Receptor</keyword>
<feature type="signal peptide" evidence="7">
    <location>
        <begin position="1"/>
        <end position="19"/>
    </location>
</feature>
<feature type="compositionally biased region" description="Polar residues" evidence="5">
    <location>
        <begin position="193"/>
        <end position="204"/>
    </location>
</feature>
<feature type="region of interest" description="Disordered" evidence="5">
    <location>
        <begin position="520"/>
        <end position="556"/>
    </location>
</feature>
<keyword evidence="6" id="KW-1133">Transmembrane helix</keyword>
<dbReference type="Gene3D" id="2.10.70.80">
    <property type="match status" value="2"/>
</dbReference>
<evidence type="ECO:0000256" key="2">
    <source>
        <dbReference type="ARBA" id="ARBA00022737"/>
    </source>
</evidence>
<dbReference type="InterPro" id="IPR031777">
    <property type="entry name" value="Sortilin_C"/>
</dbReference>
<dbReference type="InterPro" id="IPR015943">
    <property type="entry name" value="WD40/YVTN_repeat-like_dom_sf"/>
</dbReference>
<comment type="subcellular location">
    <subcellularLocation>
        <location evidence="1">Membrane</location>
    </subcellularLocation>
</comment>
<keyword evidence="7" id="KW-0732">Signal</keyword>
<feature type="domain" description="VPS10" evidence="8">
    <location>
        <begin position="891"/>
        <end position="1338"/>
    </location>
</feature>
<feature type="region of interest" description="Disordered" evidence="5">
    <location>
        <begin position="1304"/>
        <end position="1349"/>
    </location>
</feature>
<dbReference type="Pfam" id="PF15901">
    <property type="entry name" value="Sortilin_C"/>
    <property type="match status" value="2"/>
</dbReference>
<dbReference type="GO" id="GO:0006892">
    <property type="term" value="P:post-Golgi vesicle-mediated transport"/>
    <property type="evidence" value="ECO:0007669"/>
    <property type="project" value="TreeGrafter"/>
</dbReference>
<dbReference type="InterPro" id="IPR031778">
    <property type="entry name" value="Sortilin_N"/>
</dbReference>
<dbReference type="PANTHER" id="PTHR12106">
    <property type="entry name" value="SORTILIN RELATED"/>
    <property type="match status" value="1"/>
</dbReference>
<feature type="compositionally biased region" description="Low complexity" evidence="5">
    <location>
        <begin position="520"/>
        <end position="546"/>
    </location>
</feature>